<proteinExistence type="predicted"/>
<dbReference type="AlphaFoldDB" id="A0A5C3N1U4"/>
<sequence length="128" mass="13983">MPRHASRSPTEISANRQRPSRHPSRPRTVSLCHPCHSLRRVESLDTRLRCRDLGALADALSSQRPARSLSVCICRGLMGLASIQPGASPSACSSLVRTPSLHPMPIQERRGAGGAGTKEVRMQHFPRC</sequence>
<evidence type="ECO:0000313" key="3">
    <source>
        <dbReference type="Proteomes" id="UP000305948"/>
    </source>
</evidence>
<dbReference type="EMBL" id="ML213512">
    <property type="protein sequence ID" value="TFK51022.1"/>
    <property type="molecule type" value="Genomic_DNA"/>
</dbReference>
<organism evidence="2 3">
    <name type="scientific">Heliocybe sulcata</name>
    <dbReference type="NCBI Taxonomy" id="5364"/>
    <lineage>
        <taxon>Eukaryota</taxon>
        <taxon>Fungi</taxon>
        <taxon>Dikarya</taxon>
        <taxon>Basidiomycota</taxon>
        <taxon>Agaricomycotina</taxon>
        <taxon>Agaricomycetes</taxon>
        <taxon>Gloeophyllales</taxon>
        <taxon>Gloeophyllaceae</taxon>
        <taxon>Heliocybe</taxon>
    </lineage>
</organism>
<protein>
    <submittedName>
        <fullName evidence="2">Uncharacterized protein</fullName>
    </submittedName>
</protein>
<gene>
    <name evidence="2" type="ORF">OE88DRAFT_205444</name>
</gene>
<evidence type="ECO:0000256" key="1">
    <source>
        <dbReference type="SAM" id="MobiDB-lite"/>
    </source>
</evidence>
<accession>A0A5C3N1U4</accession>
<feature type="region of interest" description="Disordered" evidence="1">
    <location>
        <begin position="1"/>
        <end position="28"/>
    </location>
</feature>
<evidence type="ECO:0000313" key="2">
    <source>
        <dbReference type="EMBL" id="TFK51022.1"/>
    </source>
</evidence>
<reference evidence="2 3" key="1">
    <citation type="journal article" date="2019" name="Nat. Ecol. Evol.">
        <title>Megaphylogeny resolves global patterns of mushroom evolution.</title>
        <authorList>
            <person name="Varga T."/>
            <person name="Krizsan K."/>
            <person name="Foldi C."/>
            <person name="Dima B."/>
            <person name="Sanchez-Garcia M."/>
            <person name="Sanchez-Ramirez S."/>
            <person name="Szollosi G.J."/>
            <person name="Szarkandi J.G."/>
            <person name="Papp V."/>
            <person name="Albert L."/>
            <person name="Andreopoulos W."/>
            <person name="Angelini C."/>
            <person name="Antonin V."/>
            <person name="Barry K.W."/>
            <person name="Bougher N.L."/>
            <person name="Buchanan P."/>
            <person name="Buyck B."/>
            <person name="Bense V."/>
            <person name="Catcheside P."/>
            <person name="Chovatia M."/>
            <person name="Cooper J."/>
            <person name="Damon W."/>
            <person name="Desjardin D."/>
            <person name="Finy P."/>
            <person name="Geml J."/>
            <person name="Haridas S."/>
            <person name="Hughes K."/>
            <person name="Justo A."/>
            <person name="Karasinski D."/>
            <person name="Kautmanova I."/>
            <person name="Kiss B."/>
            <person name="Kocsube S."/>
            <person name="Kotiranta H."/>
            <person name="LaButti K.M."/>
            <person name="Lechner B.E."/>
            <person name="Liimatainen K."/>
            <person name="Lipzen A."/>
            <person name="Lukacs Z."/>
            <person name="Mihaltcheva S."/>
            <person name="Morgado L.N."/>
            <person name="Niskanen T."/>
            <person name="Noordeloos M.E."/>
            <person name="Ohm R.A."/>
            <person name="Ortiz-Santana B."/>
            <person name="Ovrebo C."/>
            <person name="Racz N."/>
            <person name="Riley R."/>
            <person name="Savchenko A."/>
            <person name="Shiryaev A."/>
            <person name="Soop K."/>
            <person name="Spirin V."/>
            <person name="Szebenyi C."/>
            <person name="Tomsovsky M."/>
            <person name="Tulloss R.E."/>
            <person name="Uehling J."/>
            <person name="Grigoriev I.V."/>
            <person name="Vagvolgyi C."/>
            <person name="Papp T."/>
            <person name="Martin F.M."/>
            <person name="Miettinen O."/>
            <person name="Hibbett D.S."/>
            <person name="Nagy L.G."/>
        </authorList>
    </citation>
    <scope>NUCLEOTIDE SEQUENCE [LARGE SCALE GENOMIC DNA]</scope>
    <source>
        <strain evidence="2 3">OMC1185</strain>
    </source>
</reference>
<name>A0A5C3N1U4_9AGAM</name>
<dbReference type="Proteomes" id="UP000305948">
    <property type="component" value="Unassembled WGS sequence"/>
</dbReference>
<keyword evidence="3" id="KW-1185">Reference proteome</keyword>